<evidence type="ECO:0000313" key="9">
    <source>
        <dbReference type="Ensembl" id="ENSACLP00000075656.1"/>
    </source>
</evidence>
<feature type="region of interest" description="Disordered" evidence="6">
    <location>
        <begin position="504"/>
        <end position="630"/>
    </location>
</feature>
<feature type="compositionally biased region" description="Polar residues" evidence="6">
    <location>
        <begin position="569"/>
        <end position="579"/>
    </location>
</feature>
<dbReference type="GO" id="GO:0031410">
    <property type="term" value="C:cytoplasmic vesicle"/>
    <property type="evidence" value="ECO:0007669"/>
    <property type="project" value="TreeGrafter"/>
</dbReference>
<reference evidence="9" key="4">
    <citation type="submission" date="2025-09" db="UniProtKB">
        <authorList>
            <consortium name="Ensembl"/>
        </authorList>
    </citation>
    <scope>IDENTIFICATION</scope>
</reference>
<dbReference type="Pfam" id="PF04849">
    <property type="entry name" value="HAP1_N"/>
    <property type="match status" value="1"/>
</dbReference>
<evidence type="ECO:0000256" key="5">
    <source>
        <dbReference type="SAM" id="Coils"/>
    </source>
</evidence>
<dbReference type="Proteomes" id="UP000265100">
    <property type="component" value="Chromosome 23"/>
</dbReference>
<dbReference type="InterPro" id="IPR006933">
    <property type="entry name" value="HAP1_N"/>
</dbReference>
<feature type="coiled-coil region" evidence="5">
    <location>
        <begin position="174"/>
        <end position="271"/>
    </location>
</feature>
<dbReference type="GO" id="GO:0048311">
    <property type="term" value="P:mitochondrion distribution"/>
    <property type="evidence" value="ECO:0007669"/>
    <property type="project" value="TreeGrafter"/>
</dbReference>
<reference evidence="9" key="3">
    <citation type="submission" date="2025-08" db="UniProtKB">
        <authorList>
            <consortium name="Ensembl"/>
        </authorList>
    </citation>
    <scope>IDENTIFICATION</scope>
</reference>
<keyword evidence="10" id="KW-1185">Reference proteome</keyword>
<evidence type="ECO:0000259" key="8">
    <source>
        <dbReference type="SMART" id="SM01424"/>
    </source>
</evidence>
<dbReference type="GO" id="GO:0005739">
    <property type="term" value="C:mitochondrion"/>
    <property type="evidence" value="ECO:0007669"/>
    <property type="project" value="UniProtKB-SubCell"/>
</dbReference>
<dbReference type="Ensembl" id="ENSACLT00000074398.1">
    <property type="protein sequence ID" value="ENSACLP00000075656.1"/>
    <property type="gene ID" value="ENSACLG00000027146.2"/>
</dbReference>
<reference evidence="9 10" key="1">
    <citation type="submission" date="2018-05" db="EMBL/GenBank/DDBJ databases">
        <authorList>
            <person name="Datahose"/>
        </authorList>
    </citation>
    <scope>NUCLEOTIDE SEQUENCE</scope>
</reference>
<evidence type="ECO:0000256" key="1">
    <source>
        <dbReference type="ARBA" id="ARBA00004173"/>
    </source>
</evidence>
<dbReference type="GO" id="GO:0022008">
    <property type="term" value="P:neurogenesis"/>
    <property type="evidence" value="ECO:0007669"/>
    <property type="project" value="TreeGrafter"/>
</dbReference>
<gene>
    <name evidence="9" type="primary">TRAK2</name>
</gene>
<feature type="domain" description="Trafficking kinesin-binding protein C-terminal" evidence="7">
    <location>
        <begin position="331"/>
        <end position="462"/>
    </location>
</feature>
<dbReference type="Pfam" id="PF12448">
    <property type="entry name" value="Milton"/>
    <property type="match status" value="1"/>
</dbReference>
<dbReference type="GO" id="GO:0030425">
    <property type="term" value="C:dendrite"/>
    <property type="evidence" value="ECO:0007669"/>
    <property type="project" value="TreeGrafter"/>
</dbReference>
<dbReference type="AlphaFoldDB" id="A0AAX7VHF9"/>
<evidence type="ECO:0000259" key="7">
    <source>
        <dbReference type="SMART" id="SM01423"/>
    </source>
</evidence>
<dbReference type="GO" id="GO:0047496">
    <property type="term" value="P:vesicle transport along microtubule"/>
    <property type="evidence" value="ECO:0007669"/>
    <property type="project" value="TreeGrafter"/>
</dbReference>
<evidence type="ECO:0000313" key="10">
    <source>
        <dbReference type="Proteomes" id="UP000265100"/>
    </source>
</evidence>
<keyword evidence="3 5" id="KW-0175">Coiled coil</keyword>
<keyword evidence="4" id="KW-0496">Mitochondrion</keyword>
<dbReference type="SMART" id="SM01424">
    <property type="entry name" value="HAP1_N"/>
    <property type="match status" value="1"/>
</dbReference>
<evidence type="ECO:0000256" key="4">
    <source>
        <dbReference type="ARBA" id="ARBA00023128"/>
    </source>
</evidence>
<feature type="coiled-coil region" evidence="5">
    <location>
        <begin position="121"/>
        <end position="148"/>
    </location>
</feature>
<name>A0AAX7VHF9_ASTCA</name>
<dbReference type="InterPro" id="IPR022154">
    <property type="entry name" value="TRAK1/2_C"/>
</dbReference>
<evidence type="ECO:0008006" key="11">
    <source>
        <dbReference type="Google" id="ProtNLM"/>
    </source>
</evidence>
<dbReference type="GeneTree" id="ENSGT00940000158202"/>
<dbReference type="GO" id="GO:0050811">
    <property type="term" value="F:GABA receptor binding"/>
    <property type="evidence" value="ECO:0007669"/>
    <property type="project" value="TreeGrafter"/>
</dbReference>
<feature type="compositionally biased region" description="Polar residues" evidence="6">
    <location>
        <begin position="608"/>
        <end position="630"/>
    </location>
</feature>
<dbReference type="InterPro" id="IPR051946">
    <property type="entry name" value="Intracell_Traff-Reg"/>
</dbReference>
<protein>
    <recommendedName>
        <fullName evidence="11">Trafficking protein, kinesin binding 2</fullName>
    </recommendedName>
</protein>
<evidence type="ECO:0000256" key="2">
    <source>
        <dbReference type="ARBA" id="ARBA00007007"/>
    </source>
</evidence>
<dbReference type="GO" id="GO:0006605">
    <property type="term" value="P:protein targeting"/>
    <property type="evidence" value="ECO:0007669"/>
    <property type="project" value="TreeGrafter"/>
</dbReference>
<dbReference type="PANTHER" id="PTHR15751:SF13">
    <property type="entry name" value="TRAFFICKING KINESIN-BINDING PROTEIN 2"/>
    <property type="match status" value="1"/>
</dbReference>
<dbReference type="GO" id="GO:0017022">
    <property type="term" value="F:myosin binding"/>
    <property type="evidence" value="ECO:0007669"/>
    <property type="project" value="TreeGrafter"/>
</dbReference>
<feature type="domain" description="HAP1 N-terminal" evidence="8">
    <location>
        <begin position="1"/>
        <end position="271"/>
    </location>
</feature>
<proteinExistence type="inferred from homology"/>
<reference evidence="10" key="2">
    <citation type="submission" date="2023-03" db="EMBL/GenBank/DDBJ databases">
        <authorList>
            <consortium name="Wellcome Sanger Institute Data Sharing"/>
        </authorList>
    </citation>
    <scope>NUCLEOTIDE SEQUENCE [LARGE SCALE GENOMIC DNA]</scope>
</reference>
<dbReference type="GO" id="GO:1904115">
    <property type="term" value="C:axon cytoplasm"/>
    <property type="evidence" value="ECO:0007669"/>
    <property type="project" value="GOC"/>
</dbReference>
<evidence type="ECO:0000256" key="3">
    <source>
        <dbReference type="ARBA" id="ARBA00023054"/>
    </source>
</evidence>
<accession>A0AAX7VHF9</accession>
<feature type="compositionally biased region" description="Basic and acidic residues" evidence="6">
    <location>
        <begin position="513"/>
        <end position="530"/>
    </location>
</feature>
<dbReference type="SMART" id="SM01423">
    <property type="entry name" value="Milton"/>
    <property type="match status" value="1"/>
</dbReference>
<organism evidence="9 10">
    <name type="scientific">Astatotilapia calliptera</name>
    <name type="common">Eastern happy</name>
    <name type="synonym">Chromis callipterus</name>
    <dbReference type="NCBI Taxonomy" id="8154"/>
    <lineage>
        <taxon>Eukaryota</taxon>
        <taxon>Metazoa</taxon>
        <taxon>Chordata</taxon>
        <taxon>Craniata</taxon>
        <taxon>Vertebrata</taxon>
        <taxon>Euteleostomi</taxon>
        <taxon>Actinopterygii</taxon>
        <taxon>Neopterygii</taxon>
        <taxon>Teleostei</taxon>
        <taxon>Neoteleostei</taxon>
        <taxon>Acanthomorphata</taxon>
        <taxon>Ovalentaria</taxon>
        <taxon>Cichlomorphae</taxon>
        <taxon>Cichliformes</taxon>
        <taxon>Cichlidae</taxon>
        <taxon>African cichlids</taxon>
        <taxon>Pseudocrenilabrinae</taxon>
        <taxon>Haplochromini</taxon>
        <taxon>Astatotilapia</taxon>
    </lineage>
</organism>
<comment type="similarity">
    <text evidence="2">Belongs to the milton family.</text>
</comment>
<sequence>DWLELTFSLWPVLSADRVEQMTKTYNDIEVVTHLLAERDRDLELAARIGQSLLQRNHLLQERNEALEEQIAQSVDQVHQLQHELSKKDELLRMVASASEESETDSSVSTPLRQPHLPGGTAAAALSQLESLQSKLQDLEEENLALRTEACQLKRDTITYEEKEQQLVSDCVKELRESNSQMVSLTEDLSQKNEELLRHQEEIAQLLSQIVELQHRVKELALEKEELRIHLQASKDAQRQLTAELNELAERNAECVEMLHESQEEIKELRSKNSPSAGMRRHLPYGLYPMESLAAEIEGTMRKELSIEEETAFQDQRLKAKRVFQTVRSVNASVLRSASANPPIPGSGQSSLVMTAQPFQSTQGEEGRVGQPGCPGGNDLTRALHRLSLRRQNFLSERQFFQAEREKKVQALAEVEGEGSCCSSPMGSAVSSFSNLSDLSIASTVFKTFLPEKLQIVKPMEGSLTLHHWQQLAKPHLGTILDPHPGVVTKGFRPLAQDAVYHLSDMEEDEEDEENRRNGILEKGAAERSKEEEDEEEEGGITFNVRCSSTPEEKKDRKHAVSSVPVPPLSTGSPAASSSIRLDICPTPLHATEKPGQSPQPIPGASGAGLQSQSQTLTSTAVSSSGKNHFL</sequence>
<dbReference type="PANTHER" id="PTHR15751">
    <property type="entry name" value="TRAFFICKING KINESIN-BINDING PROTEIN"/>
    <property type="match status" value="1"/>
</dbReference>
<feature type="compositionally biased region" description="Low complexity" evidence="6">
    <location>
        <begin position="95"/>
        <end position="109"/>
    </location>
</feature>
<evidence type="ECO:0000256" key="6">
    <source>
        <dbReference type="SAM" id="MobiDB-lite"/>
    </source>
</evidence>
<feature type="region of interest" description="Disordered" evidence="6">
    <location>
        <begin position="95"/>
        <end position="118"/>
    </location>
</feature>
<comment type="subcellular location">
    <subcellularLocation>
        <location evidence="1">Mitochondrion</location>
    </subcellularLocation>
</comment>
<dbReference type="GO" id="GO:0098957">
    <property type="term" value="P:anterograde axonal transport of mitochondrion"/>
    <property type="evidence" value="ECO:0007669"/>
    <property type="project" value="TreeGrafter"/>
</dbReference>
<feature type="coiled-coil region" evidence="5">
    <location>
        <begin position="49"/>
        <end position="83"/>
    </location>
</feature>